<keyword evidence="1" id="KW-0812">Transmembrane</keyword>
<sequence>MRNWLIYEPAGGVRATLDDIERFVSVREGFSKAAFFFAPLWLVWRRCWLALALWAAAFVAAIVLTTVLDIKGAPALLLIALPNLAVGFEAAWLRARALEARGYVLAGAAMARSREEAEAHFFVDWLNEARAAGTASAKPAASDAPYRPATAGVLGLFPAPGAQR</sequence>
<evidence type="ECO:0000313" key="2">
    <source>
        <dbReference type="EMBL" id="PZQ14204.1"/>
    </source>
</evidence>
<name>A0A2W5KEN1_ANCNO</name>
<organism evidence="2 3">
    <name type="scientific">Ancylobacter novellus</name>
    <name type="common">Thiobacillus novellus</name>
    <dbReference type="NCBI Taxonomy" id="921"/>
    <lineage>
        <taxon>Bacteria</taxon>
        <taxon>Pseudomonadati</taxon>
        <taxon>Pseudomonadota</taxon>
        <taxon>Alphaproteobacteria</taxon>
        <taxon>Hyphomicrobiales</taxon>
        <taxon>Xanthobacteraceae</taxon>
        <taxon>Ancylobacter</taxon>
    </lineage>
</organism>
<dbReference type="EMBL" id="QFPN01000006">
    <property type="protein sequence ID" value="PZQ14204.1"/>
    <property type="molecule type" value="Genomic_DNA"/>
</dbReference>
<dbReference type="InterPro" id="IPR024399">
    <property type="entry name" value="DUF2628"/>
</dbReference>
<feature type="transmembrane region" description="Helical" evidence="1">
    <location>
        <begin position="47"/>
        <end position="68"/>
    </location>
</feature>
<dbReference type="Proteomes" id="UP000249577">
    <property type="component" value="Unassembled WGS sequence"/>
</dbReference>
<feature type="transmembrane region" description="Helical" evidence="1">
    <location>
        <begin position="74"/>
        <end position="93"/>
    </location>
</feature>
<evidence type="ECO:0000313" key="3">
    <source>
        <dbReference type="Proteomes" id="UP000249577"/>
    </source>
</evidence>
<proteinExistence type="predicted"/>
<evidence type="ECO:0000256" key="1">
    <source>
        <dbReference type="SAM" id="Phobius"/>
    </source>
</evidence>
<gene>
    <name evidence="2" type="ORF">DI565_12275</name>
</gene>
<protein>
    <submittedName>
        <fullName evidence="2">DUF2628 domain-containing protein</fullName>
    </submittedName>
</protein>
<dbReference type="AlphaFoldDB" id="A0A2W5KEN1"/>
<keyword evidence="1" id="KW-0472">Membrane</keyword>
<reference evidence="2 3" key="1">
    <citation type="submission" date="2017-08" db="EMBL/GenBank/DDBJ databases">
        <title>Infants hospitalized years apart are colonized by the same room-sourced microbial strains.</title>
        <authorList>
            <person name="Brooks B."/>
            <person name="Olm M.R."/>
            <person name="Firek B.A."/>
            <person name="Baker R."/>
            <person name="Thomas B.C."/>
            <person name="Morowitz M.J."/>
            <person name="Banfield J.F."/>
        </authorList>
    </citation>
    <scope>NUCLEOTIDE SEQUENCE [LARGE SCALE GENOMIC DNA]</scope>
    <source>
        <strain evidence="2">S2_005_003_R2_43</strain>
    </source>
</reference>
<keyword evidence="1" id="KW-1133">Transmembrane helix</keyword>
<accession>A0A2W5KEN1</accession>
<dbReference type="Pfam" id="PF10947">
    <property type="entry name" value="DUF2628"/>
    <property type="match status" value="1"/>
</dbReference>
<comment type="caution">
    <text evidence="2">The sequence shown here is derived from an EMBL/GenBank/DDBJ whole genome shotgun (WGS) entry which is preliminary data.</text>
</comment>